<accession>A0ABV0ZZS6</accession>
<dbReference type="Proteomes" id="UP001469553">
    <property type="component" value="Unassembled WGS sequence"/>
</dbReference>
<evidence type="ECO:0000313" key="10">
    <source>
        <dbReference type="Proteomes" id="UP001469553"/>
    </source>
</evidence>
<name>A0ABV0ZZS6_9TELE</name>
<dbReference type="Pfam" id="PF01496">
    <property type="entry name" value="V_ATPase_I"/>
    <property type="match status" value="1"/>
</dbReference>
<evidence type="ECO:0000256" key="4">
    <source>
        <dbReference type="ARBA" id="ARBA00022692"/>
    </source>
</evidence>
<keyword evidence="8" id="KW-0375">Hydrogen ion transport</keyword>
<keyword evidence="10" id="KW-1185">Reference proteome</keyword>
<protein>
    <recommendedName>
        <fullName evidence="8">V-type proton ATPase subunit a</fullName>
    </recommendedName>
</protein>
<evidence type="ECO:0000256" key="5">
    <source>
        <dbReference type="ARBA" id="ARBA00022989"/>
    </source>
</evidence>
<comment type="function">
    <text evidence="8">Essential component of the vacuolar proton pump (V-ATPase), a multimeric enzyme that catalyzes the translocation of protons across the membranes. Required for assembly and activity of the V-ATPase.</text>
</comment>
<keyword evidence="6 8" id="KW-0406">Ion transport</keyword>
<organism evidence="9 10">
    <name type="scientific">Ameca splendens</name>
    <dbReference type="NCBI Taxonomy" id="208324"/>
    <lineage>
        <taxon>Eukaryota</taxon>
        <taxon>Metazoa</taxon>
        <taxon>Chordata</taxon>
        <taxon>Craniata</taxon>
        <taxon>Vertebrata</taxon>
        <taxon>Euteleostomi</taxon>
        <taxon>Actinopterygii</taxon>
        <taxon>Neopterygii</taxon>
        <taxon>Teleostei</taxon>
        <taxon>Neoteleostei</taxon>
        <taxon>Acanthomorphata</taxon>
        <taxon>Ovalentaria</taxon>
        <taxon>Atherinomorphae</taxon>
        <taxon>Cyprinodontiformes</taxon>
        <taxon>Goodeidae</taxon>
        <taxon>Ameca</taxon>
    </lineage>
</organism>
<keyword evidence="7" id="KW-0472">Membrane</keyword>
<dbReference type="InterPro" id="IPR002490">
    <property type="entry name" value="V-ATPase_116kDa_su"/>
</dbReference>
<comment type="subcellular location">
    <subcellularLocation>
        <location evidence="1">Membrane</location>
        <topology evidence="1">Multi-pass membrane protein</topology>
    </subcellularLocation>
</comment>
<proteinExistence type="inferred from homology"/>
<evidence type="ECO:0000313" key="9">
    <source>
        <dbReference type="EMBL" id="MEQ2310951.1"/>
    </source>
</evidence>
<evidence type="ECO:0000256" key="6">
    <source>
        <dbReference type="ARBA" id="ARBA00023065"/>
    </source>
</evidence>
<comment type="similarity">
    <text evidence="2 8">Belongs to the V-ATPase 116 kDa subunit family.</text>
</comment>
<evidence type="ECO:0000256" key="1">
    <source>
        <dbReference type="ARBA" id="ARBA00004141"/>
    </source>
</evidence>
<reference evidence="9 10" key="1">
    <citation type="submission" date="2021-06" db="EMBL/GenBank/DDBJ databases">
        <authorList>
            <person name="Palmer J.M."/>
        </authorList>
    </citation>
    <scope>NUCLEOTIDE SEQUENCE [LARGE SCALE GENOMIC DNA]</scope>
    <source>
        <strain evidence="9 10">AS_MEX2019</strain>
        <tissue evidence="9">Muscle</tissue>
    </source>
</reference>
<keyword evidence="5" id="KW-1133">Transmembrane helix</keyword>
<evidence type="ECO:0000256" key="3">
    <source>
        <dbReference type="ARBA" id="ARBA00022448"/>
    </source>
</evidence>
<sequence length="113" mass="12878">MCLAQLFLQSGSEYDCISELGELGLVEFRDLNPSVSSFQRRFVSEIKRCEEMERILGFLLREIQKAKIAVPQEDESPLAPPPRQVLEIMASPQKCLFLPSCLNIEPLKFGNYI</sequence>
<gene>
    <name evidence="9" type="ORF">AMECASPLE_014605</name>
</gene>
<evidence type="ECO:0000256" key="8">
    <source>
        <dbReference type="RuleBase" id="RU361189"/>
    </source>
</evidence>
<comment type="caution">
    <text evidence="9">The sequence shown here is derived from an EMBL/GenBank/DDBJ whole genome shotgun (WGS) entry which is preliminary data.</text>
</comment>
<dbReference type="EMBL" id="JAHRIP010076231">
    <property type="protein sequence ID" value="MEQ2310951.1"/>
    <property type="molecule type" value="Genomic_DNA"/>
</dbReference>
<evidence type="ECO:0000256" key="2">
    <source>
        <dbReference type="ARBA" id="ARBA00009904"/>
    </source>
</evidence>
<keyword evidence="4" id="KW-0812">Transmembrane</keyword>
<evidence type="ECO:0000256" key="7">
    <source>
        <dbReference type="ARBA" id="ARBA00023136"/>
    </source>
</evidence>
<keyword evidence="3 8" id="KW-0813">Transport</keyword>
<dbReference type="PANTHER" id="PTHR11629">
    <property type="entry name" value="VACUOLAR PROTON ATPASES"/>
    <property type="match status" value="1"/>
</dbReference>
<dbReference type="PANTHER" id="PTHR11629:SF71">
    <property type="entry name" value="V-TYPE PROTON ATPASE SUBUNIT A"/>
    <property type="match status" value="1"/>
</dbReference>